<dbReference type="InterPro" id="IPR018000">
    <property type="entry name" value="Neurotransmitter_ion_chnl_CS"/>
</dbReference>
<dbReference type="GO" id="GO:0045211">
    <property type="term" value="C:postsynaptic membrane"/>
    <property type="evidence" value="ECO:0007669"/>
    <property type="project" value="InterPro"/>
</dbReference>
<dbReference type="GO" id="GO:0022848">
    <property type="term" value="F:acetylcholine-gated monoatomic cation-selective channel activity"/>
    <property type="evidence" value="ECO:0007669"/>
    <property type="project" value="InterPro"/>
</dbReference>
<feature type="domain" description="Neurotransmitter-gated ion-channel ligand-binding" evidence="15">
    <location>
        <begin position="29"/>
        <end position="234"/>
    </location>
</feature>
<dbReference type="OrthoDB" id="5975154at2759"/>
<evidence type="ECO:0000256" key="9">
    <source>
        <dbReference type="ARBA" id="ARBA00023170"/>
    </source>
</evidence>
<evidence type="ECO:0000259" key="16">
    <source>
        <dbReference type="Pfam" id="PF02932"/>
    </source>
</evidence>
<keyword evidence="10" id="KW-0325">Glycoprotein</keyword>
<dbReference type="AlphaFoldDB" id="A0A8J9VJP5"/>
<dbReference type="Pfam" id="PF02931">
    <property type="entry name" value="Neur_chan_LBD"/>
    <property type="match status" value="1"/>
</dbReference>
<evidence type="ECO:0000256" key="11">
    <source>
        <dbReference type="ARBA" id="ARBA00023286"/>
    </source>
</evidence>
<reference evidence="17" key="1">
    <citation type="submission" date="2022-01" db="EMBL/GenBank/DDBJ databases">
        <authorList>
            <person name="Braso-Vives M."/>
        </authorList>
    </citation>
    <scope>NUCLEOTIDE SEQUENCE</scope>
</reference>
<keyword evidence="1 14" id="KW-0813">Transport</keyword>
<dbReference type="Gene3D" id="1.20.58.390">
    <property type="entry name" value="Neurotransmitter-gated ion-channel transmembrane domain"/>
    <property type="match status" value="1"/>
</dbReference>
<evidence type="ECO:0000313" key="17">
    <source>
        <dbReference type="EMBL" id="CAH1227456.1"/>
    </source>
</evidence>
<keyword evidence="3 14" id="KW-0812">Transmembrane</keyword>
<dbReference type="InterPro" id="IPR006202">
    <property type="entry name" value="Neur_chan_lig-bd"/>
</dbReference>
<feature type="signal peptide" evidence="14">
    <location>
        <begin position="1"/>
        <end position="21"/>
    </location>
</feature>
<keyword evidence="11" id="KW-1071">Ligand-gated ion channel</keyword>
<keyword evidence="8" id="KW-1015">Disulfide bond</keyword>
<keyword evidence="12 14" id="KW-0407">Ion channel</keyword>
<evidence type="ECO:0000256" key="2">
    <source>
        <dbReference type="ARBA" id="ARBA00022475"/>
    </source>
</evidence>
<evidence type="ECO:0000256" key="13">
    <source>
        <dbReference type="ARBA" id="ARBA00034099"/>
    </source>
</evidence>
<dbReference type="SUPFAM" id="SSF63712">
    <property type="entry name" value="Nicotinic receptor ligand binding domain-like"/>
    <property type="match status" value="1"/>
</dbReference>
<evidence type="ECO:0000256" key="1">
    <source>
        <dbReference type="ARBA" id="ARBA00022448"/>
    </source>
</evidence>
<dbReference type="InterPro" id="IPR002394">
    <property type="entry name" value="Nicotinic_acetylcholine_rcpt"/>
</dbReference>
<keyword evidence="4 14" id="KW-1133">Transmembrane helix</keyword>
<proteinExistence type="inferred from homology"/>
<evidence type="ECO:0000256" key="3">
    <source>
        <dbReference type="ARBA" id="ARBA00022692"/>
    </source>
</evidence>
<evidence type="ECO:0000256" key="7">
    <source>
        <dbReference type="ARBA" id="ARBA00023136"/>
    </source>
</evidence>
<evidence type="ECO:0000256" key="4">
    <source>
        <dbReference type="ARBA" id="ARBA00022989"/>
    </source>
</evidence>
<gene>
    <name evidence="17" type="primary">CHRNA7</name>
    <name evidence="17" type="ORF">BLAG_LOCUS465</name>
</gene>
<name>A0A8J9VJP5_BRALA</name>
<dbReference type="GO" id="GO:0004888">
    <property type="term" value="F:transmembrane signaling receptor activity"/>
    <property type="evidence" value="ECO:0007669"/>
    <property type="project" value="InterPro"/>
</dbReference>
<feature type="chain" id="PRO_5035487681" evidence="14">
    <location>
        <begin position="22"/>
        <end position="473"/>
    </location>
</feature>
<feature type="transmembrane region" description="Helical" evidence="14">
    <location>
        <begin position="236"/>
        <end position="259"/>
    </location>
</feature>
<keyword evidence="14" id="KW-0732">Signal</keyword>
<keyword evidence="7 14" id="KW-0472">Membrane</keyword>
<keyword evidence="9" id="KW-0675">Receptor</keyword>
<feature type="transmembrane region" description="Helical" evidence="14">
    <location>
        <begin position="266"/>
        <end position="284"/>
    </location>
</feature>
<dbReference type="PANTHER" id="PTHR18945">
    <property type="entry name" value="NEUROTRANSMITTER GATED ION CHANNEL"/>
    <property type="match status" value="1"/>
</dbReference>
<dbReference type="FunFam" id="2.70.170.10:FF:000030">
    <property type="entry name" value="AcetylCholine Receptor"/>
    <property type="match status" value="1"/>
</dbReference>
<evidence type="ECO:0000259" key="15">
    <source>
        <dbReference type="Pfam" id="PF02931"/>
    </source>
</evidence>
<evidence type="ECO:0000256" key="14">
    <source>
        <dbReference type="RuleBase" id="RU000687"/>
    </source>
</evidence>
<comment type="similarity">
    <text evidence="14">Belongs to the ligand-gated ion channel (TC 1.A.9) family.</text>
</comment>
<keyword evidence="5" id="KW-0770">Synapse</keyword>
<evidence type="ECO:0000256" key="10">
    <source>
        <dbReference type="ARBA" id="ARBA00023180"/>
    </source>
</evidence>
<dbReference type="Pfam" id="PF02932">
    <property type="entry name" value="Neur_chan_memb"/>
    <property type="match status" value="1"/>
</dbReference>
<dbReference type="CDD" id="cd18997">
    <property type="entry name" value="LGIC_ECD_nAChR"/>
    <property type="match status" value="1"/>
</dbReference>
<dbReference type="Proteomes" id="UP000838412">
    <property type="component" value="Chromosome 1"/>
</dbReference>
<dbReference type="InterPro" id="IPR036719">
    <property type="entry name" value="Neuro-gated_channel_TM_sf"/>
</dbReference>
<feature type="domain" description="Neurotransmitter-gated ion-channel transmembrane" evidence="16">
    <location>
        <begin position="242"/>
        <end position="464"/>
    </location>
</feature>
<dbReference type="InterPro" id="IPR038050">
    <property type="entry name" value="Neuro_actylchol_rec"/>
</dbReference>
<evidence type="ECO:0000256" key="5">
    <source>
        <dbReference type="ARBA" id="ARBA00023018"/>
    </source>
</evidence>
<evidence type="ECO:0000256" key="12">
    <source>
        <dbReference type="ARBA" id="ARBA00023303"/>
    </source>
</evidence>
<feature type="transmembrane region" description="Helical" evidence="14">
    <location>
        <begin position="447"/>
        <end position="467"/>
    </location>
</feature>
<accession>A0A8J9VJP5</accession>
<evidence type="ECO:0000313" key="18">
    <source>
        <dbReference type="Proteomes" id="UP000838412"/>
    </source>
</evidence>
<dbReference type="PRINTS" id="PR00252">
    <property type="entry name" value="NRIONCHANNEL"/>
</dbReference>
<comment type="subcellular location">
    <subcellularLocation>
        <location evidence="13">Synaptic cell membrane</location>
        <topology evidence="13">Multi-pass membrane protein</topology>
    </subcellularLocation>
</comment>
<dbReference type="PRINTS" id="PR00254">
    <property type="entry name" value="NICOTINICR"/>
</dbReference>
<dbReference type="InterPro" id="IPR036734">
    <property type="entry name" value="Neur_chan_lig-bd_sf"/>
</dbReference>
<dbReference type="PROSITE" id="PS00236">
    <property type="entry name" value="NEUROTR_ION_CHANNEL"/>
    <property type="match status" value="1"/>
</dbReference>
<dbReference type="InterPro" id="IPR006201">
    <property type="entry name" value="Neur_channel"/>
</dbReference>
<sequence length="473" mass="52934">MERHMAVTLALLALCVSTASAVRGSSYEAQLLEHLLLNHDAEPRPVLNSSSPVTVKIDAALAQIISVDSKNQQITVNLWYRSYWTDETMAWNASDFGGVSAIRVSSEKIWRPDIVVYNSLGAYSDAFADSEATIYSSGSLSWLYPVILTFTCAIDVTYFPYDEQTCEMQFGSWSFDGFKVDVHNRSATPDSGNYLENEEWELGSYTVRREEFFYGCCPEPYPVVTMSIFIRRKTLYYNYNVVAPCILIVFVSLFGFWVPAECGEKLSLGVTMLLSLVVFMQIVSQTLPATSTSVPYIAQFFGGTIVLVGVSVSLSAFGIYFHFHELNLKPPPTWLRTILFVDGFKPWQLIKNRKNKKVEPTVIANEGLEVVSMDDKEEAEMSGEINAKVSRFGHNGNNNSGVGMQVTTHMEKIDTNVEALRKTSDENEEQEDLRNMWKTLAVQLDKVLMIGILVAFVVMTAAMFASLPPGILR</sequence>
<organism evidence="17 18">
    <name type="scientific">Branchiostoma lanceolatum</name>
    <name type="common">Common lancelet</name>
    <name type="synonym">Amphioxus lanceolatum</name>
    <dbReference type="NCBI Taxonomy" id="7740"/>
    <lineage>
        <taxon>Eukaryota</taxon>
        <taxon>Metazoa</taxon>
        <taxon>Chordata</taxon>
        <taxon>Cephalochordata</taxon>
        <taxon>Leptocardii</taxon>
        <taxon>Amphioxiformes</taxon>
        <taxon>Branchiostomatidae</taxon>
        <taxon>Branchiostoma</taxon>
    </lineage>
</organism>
<dbReference type="NCBIfam" id="TIGR00860">
    <property type="entry name" value="LIC"/>
    <property type="match status" value="1"/>
</dbReference>
<dbReference type="SUPFAM" id="SSF90112">
    <property type="entry name" value="Neurotransmitter-gated ion-channel transmembrane pore"/>
    <property type="match status" value="1"/>
</dbReference>
<evidence type="ECO:0000256" key="6">
    <source>
        <dbReference type="ARBA" id="ARBA00023065"/>
    </source>
</evidence>
<protein>
    <submittedName>
        <fullName evidence="17">CHRNA7 protein</fullName>
    </submittedName>
</protein>
<dbReference type="EMBL" id="OV696686">
    <property type="protein sequence ID" value="CAH1227456.1"/>
    <property type="molecule type" value="Genomic_DNA"/>
</dbReference>
<keyword evidence="6 14" id="KW-0406">Ion transport</keyword>
<evidence type="ECO:0000256" key="8">
    <source>
        <dbReference type="ARBA" id="ARBA00023157"/>
    </source>
</evidence>
<dbReference type="Gene3D" id="2.70.170.10">
    <property type="entry name" value="Neurotransmitter-gated ion-channel ligand-binding domain"/>
    <property type="match status" value="1"/>
</dbReference>
<keyword evidence="18" id="KW-1185">Reference proteome</keyword>
<dbReference type="InterPro" id="IPR006029">
    <property type="entry name" value="Neurotrans-gated_channel_TM"/>
</dbReference>
<keyword evidence="2" id="KW-1003">Cell membrane</keyword>
<dbReference type="CDD" id="cd19051">
    <property type="entry name" value="LGIC_TM_cation"/>
    <property type="match status" value="1"/>
</dbReference>
<feature type="transmembrane region" description="Helical" evidence="14">
    <location>
        <begin position="296"/>
        <end position="321"/>
    </location>
</feature>